<dbReference type="InterPro" id="IPR011006">
    <property type="entry name" value="CheY-like_superfamily"/>
</dbReference>
<dbReference type="GO" id="GO:0000160">
    <property type="term" value="P:phosphorelay signal transduction system"/>
    <property type="evidence" value="ECO:0007669"/>
    <property type="project" value="InterPro"/>
</dbReference>
<protein>
    <submittedName>
        <fullName evidence="4">Response regulator</fullName>
    </submittedName>
</protein>
<keyword evidence="1 2" id="KW-0597">Phosphoprotein</keyword>
<feature type="domain" description="Response regulatory" evidence="3">
    <location>
        <begin position="3"/>
        <end position="122"/>
    </location>
</feature>
<evidence type="ECO:0000256" key="1">
    <source>
        <dbReference type="ARBA" id="ARBA00022553"/>
    </source>
</evidence>
<name>A0A3N7HIQ3_9BURK</name>
<organism evidence="4 5">
    <name type="scientific">Piscinibacter terrae</name>
    <dbReference type="NCBI Taxonomy" id="2496871"/>
    <lineage>
        <taxon>Bacteria</taxon>
        <taxon>Pseudomonadati</taxon>
        <taxon>Pseudomonadota</taxon>
        <taxon>Betaproteobacteria</taxon>
        <taxon>Burkholderiales</taxon>
        <taxon>Sphaerotilaceae</taxon>
        <taxon>Piscinibacter</taxon>
    </lineage>
</organism>
<dbReference type="Gene3D" id="3.40.50.2300">
    <property type="match status" value="1"/>
</dbReference>
<dbReference type="InterPro" id="IPR001789">
    <property type="entry name" value="Sig_transdc_resp-reg_receiver"/>
</dbReference>
<evidence type="ECO:0000313" key="4">
    <source>
        <dbReference type="EMBL" id="RQP21920.1"/>
    </source>
</evidence>
<evidence type="ECO:0000256" key="2">
    <source>
        <dbReference type="PROSITE-ProRule" id="PRU00169"/>
    </source>
</evidence>
<comment type="caution">
    <text evidence="4">The sequence shown here is derived from an EMBL/GenBank/DDBJ whole genome shotgun (WGS) entry which is preliminary data.</text>
</comment>
<dbReference type="Proteomes" id="UP000267464">
    <property type="component" value="Unassembled WGS sequence"/>
</dbReference>
<accession>A0A3N7HIQ3</accession>
<dbReference type="Pfam" id="PF00072">
    <property type="entry name" value="Response_reg"/>
    <property type="match status" value="1"/>
</dbReference>
<dbReference type="SMART" id="SM00448">
    <property type="entry name" value="REC"/>
    <property type="match status" value="1"/>
</dbReference>
<gene>
    <name evidence="4" type="ORF">DZC73_26135</name>
</gene>
<proteinExistence type="predicted"/>
<feature type="modified residue" description="4-aspartylphosphate" evidence="2">
    <location>
        <position position="54"/>
    </location>
</feature>
<dbReference type="PROSITE" id="PS50110">
    <property type="entry name" value="RESPONSE_REGULATORY"/>
    <property type="match status" value="1"/>
</dbReference>
<dbReference type="SUPFAM" id="SSF52172">
    <property type="entry name" value="CheY-like"/>
    <property type="match status" value="1"/>
</dbReference>
<dbReference type="EMBL" id="QUSW01000009">
    <property type="protein sequence ID" value="RQP21920.1"/>
    <property type="molecule type" value="Genomic_DNA"/>
</dbReference>
<reference evidence="4 5" key="1">
    <citation type="submission" date="2018-08" db="EMBL/GenBank/DDBJ databases">
        <authorList>
            <person name="Khan S.A."/>
            <person name="Jeon C.O."/>
            <person name="Chun B.H."/>
            <person name="Jeong S.E."/>
        </authorList>
    </citation>
    <scope>NUCLEOTIDE SEQUENCE [LARGE SCALE GENOMIC DNA]</scope>
    <source>
        <strain evidence="4 5">S-16</strain>
    </source>
</reference>
<dbReference type="OrthoDB" id="9800897at2"/>
<sequence>MKRVLIVDDQADLRRLVRWSLEMLEDGVELHEANGSAAALRMAESIKPDLVLLDVMMPGPMNGLEVCRQLRAMPDLSHTKIVLVSARGQINDVREGVAAGANSYIVKPFSPQKLLDTVESMFTKADSSKEPS</sequence>
<dbReference type="PANTHER" id="PTHR44591:SF22">
    <property type="entry name" value="CHEY SUBFAMILY"/>
    <property type="match status" value="1"/>
</dbReference>
<reference evidence="4 5" key="2">
    <citation type="submission" date="2018-12" db="EMBL/GenBank/DDBJ databases">
        <title>Rhizobacter gummiphilus sp. nov., a rubber-degrading bacterium isolated from the soil of a botanical garden in Japan.</title>
        <authorList>
            <person name="Shunsuke S.S."/>
        </authorList>
    </citation>
    <scope>NUCLEOTIDE SEQUENCE [LARGE SCALE GENOMIC DNA]</scope>
    <source>
        <strain evidence="4 5">S-16</strain>
    </source>
</reference>
<keyword evidence="5" id="KW-1185">Reference proteome</keyword>
<dbReference type="AlphaFoldDB" id="A0A3N7HIQ3"/>
<evidence type="ECO:0000313" key="5">
    <source>
        <dbReference type="Proteomes" id="UP000267464"/>
    </source>
</evidence>
<dbReference type="InterPro" id="IPR050595">
    <property type="entry name" value="Bact_response_regulator"/>
</dbReference>
<dbReference type="PANTHER" id="PTHR44591">
    <property type="entry name" value="STRESS RESPONSE REGULATOR PROTEIN 1"/>
    <property type="match status" value="1"/>
</dbReference>
<dbReference type="RefSeq" id="WP_124543329.1">
    <property type="nucleotide sequence ID" value="NZ_QUSW01000009.1"/>
</dbReference>
<evidence type="ECO:0000259" key="3">
    <source>
        <dbReference type="PROSITE" id="PS50110"/>
    </source>
</evidence>